<dbReference type="InterPro" id="IPR012327">
    <property type="entry name" value="MeTrfase_D12"/>
</dbReference>
<protein>
    <recommendedName>
        <fullName evidence="1">site-specific DNA-methyltransferase (adenine-specific)</fullName>
        <ecNumber evidence="1">2.1.1.72</ecNumber>
    </recommendedName>
</protein>
<evidence type="ECO:0000256" key="1">
    <source>
        <dbReference type="ARBA" id="ARBA00011900"/>
    </source>
</evidence>
<keyword evidence="3" id="KW-0808">Transferase</keyword>
<reference evidence="6 7" key="1">
    <citation type="submission" date="2013-11" db="EMBL/GenBank/DDBJ databases">
        <title>Draft genome sequence and annotation of the entomopathogenic bacterium, Xenorhabdus cabanillasi strain JM26.</title>
        <authorList>
            <person name="Gualtieri M."/>
            <person name="Ogier J.C."/>
            <person name="Pages S."/>
            <person name="Givaudan A."/>
            <person name="Gaudriault S."/>
        </authorList>
    </citation>
    <scope>NUCLEOTIDE SEQUENCE [LARGE SCALE GENOMIC DNA]</scope>
    <source>
        <strain evidence="6 7">JM26</strain>
    </source>
</reference>
<dbReference type="PRINTS" id="PR00505">
    <property type="entry name" value="D12N6MTFRASE"/>
</dbReference>
<sequence length="240" mass="27113">MKYMGSKSRIAKHIAPFILEHLTPDVVYVEPFAGGLNMVSYINNKHNGPVIAADHHEYLMAMWLALLSGWHPPAQISREQYYAIKNNKEDVPYLTGWAGFNCSYSGKWFDGYAGITQTKAGGIRDYQSEAISNIQRQVIDLDGVQLLCSDYKALNIPNGAVVYCDPPYANTRQYRDAFDTSEFWGWVRELSNRCTVFVSEYTAPDDFDCIWSMELTSSLSANHQSGTTTKSVESLFMLRS</sequence>
<evidence type="ECO:0000256" key="4">
    <source>
        <dbReference type="ARBA" id="ARBA00022691"/>
    </source>
</evidence>
<dbReference type="GO" id="GO:0009307">
    <property type="term" value="P:DNA restriction-modification system"/>
    <property type="evidence" value="ECO:0007669"/>
    <property type="project" value="InterPro"/>
</dbReference>
<dbReference type="GO" id="GO:0032259">
    <property type="term" value="P:methylation"/>
    <property type="evidence" value="ECO:0007669"/>
    <property type="project" value="UniProtKB-KW"/>
</dbReference>
<evidence type="ECO:0000313" key="6">
    <source>
        <dbReference type="EMBL" id="CDL79935.1"/>
    </source>
</evidence>
<organism evidence="6 7">
    <name type="scientific">Xenorhabdus cabanillasii JM26</name>
    <dbReference type="NCBI Taxonomy" id="1427517"/>
    <lineage>
        <taxon>Bacteria</taxon>
        <taxon>Pseudomonadati</taxon>
        <taxon>Pseudomonadota</taxon>
        <taxon>Gammaproteobacteria</taxon>
        <taxon>Enterobacterales</taxon>
        <taxon>Morganellaceae</taxon>
        <taxon>Xenorhabdus</taxon>
    </lineage>
</organism>
<evidence type="ECO:0000256" key="5">
    <source>
        <dbReference type="ARBA" id="ARBA00047942"/>
    </source>
</evidence>
<dbReference type="Proteomes" id="UP000019197">
    <property type="component" value="Unassembled WGS sequence"/>
</dbReference>
<comment type="catalytic activity">
    <reaction evidence="5">
        <text>a 2'-deoxyadenosine in DNA + S-adenosyl-L-methionine = an N(6)-methyl-2'-deoxyadenosine in DNA + S-adenosyl-L-homocysteine + H(+)</text>
        <dbReference type="Rhea" id="RHEA:15197"/>
        <dbReference type="Rhea" id="RHEA-COMP:12418"/>
        <dbReference type="Rhea" id="RHEA-COMP:12419"/>
        <dbReference type="ChEBI" id="CHEBI:15378"/>
        <dbReference type="ChEBI" id="CHEBI:57856"/>
        <dbReference type="ChEBI" id="CHEBI:59789"/>
        <dbReference type="ChEBI" id="CHEBI:90615"/>
        <dbReference type="ChEBI" id="CHEBI:90616"/>
        <dbReference type="EC" id="2.1.1.72"/>
    </reaction>
</comment>
<proteinExistence type="predicted"/>
<gene>
    <name evidence="6" type="ORF">XCR1_1290033</name>
</gene>
<keyword evidence="4" id="KW-0949">S-adenosyl-L-methionine</keyword>
<evidence type="ECO:0000256" key="2">
    <source>
        <dbReference type="ARBA" id="ARBA00022603"/>
    </source>
</evidence>
<dbReference type="GO" id="GO:0043565">
    <property type="term" value="F:sequence-specific DNA binding"/>
    <property type="evidence" value="ECO:0007669"/>
    <property type="project" value="TreeGrafter"/>
</dbReference>
<keyword evidence="2" id="KW-0489">Methyltransferase</keyword>
<dbReference type="EC" id="2.1.1.72" evidence="1"/>
<dbReference type="PANTHER" id="PTHR30481:SF3">
    <property type="entry name" value="DNA ADENINE METHYLASE"/>
    <property type="match status" value="1"/>
</dbReference>
<evidence type="ECO:0000313" key="7">
    <source>
        <dbReference type="Proteomes" id="UP000019197"/>
    </source>
</evidence>
<dbReference type="Gene3D" id="3.40.50.150">
    <property type="entry name" value="Vaccinia Virus protein VP39"/>
    <property type="match status" value="2"/>
</dbReference>
<dbReference type="GO" id="GO:0009007">
    <property type="term" value="F:site-specific DNA-methyltransferase (adenine-specific) activity"/>
    <property type="evidence" value="ECO:0007669"/>
    <property type="project" value="UniProtKB-EC"/>
</dbReference>
<dbReference type="GO" id="GO:0006298">
    <property type="term" value="P:mismatch repair"/>
    <property type="evidence" value="ECO:0007669"/>
    <property type="project" value="TreeGrafter"/>
</dbReference>
<comment type="caution">
    <text evidence="6">The sequence shown here is derived from an EMBL/GenBank/DDBJ whole genome shotgun (WGS) entry which is preliminary data.</text>
</comment>
<dbReference type="EMBL" id="CBXE010000034">
    <property type="protein sequence ID" value="CDL79935.1"/>
    <property type="molecule type" value="Genomic_DNA"/>
</dbReference>
<dbReference type="InterPro" id="IPR029063">
    <property type="entry name" value="SAM-dependent_MTases_sf"/>
</dbReference>
<dbReference type="Pfam" id="PF02086">
    <property type="entry name" value="MethyltransfD12"/>
    <property type="match status" value="1"/>
</dbReference>
<dbReference type="GO" id="GO:1904047">
    <property type="term" value="F:S-adenosyl-L-methionine binding"/>
    <property type="evidence" value="ECO:0007669"/>
    <property type="project" value="TreeGrafter"/>
</dbReference>
<dbReference type="InterPro" id="IPR002052">
    <property type="entry name" value="DNA_methylase_N6_adenine_CS"/>
</dbReference>
<dbReference type="SUPFAM" id="SSF53335">
    <property type="entry name" value="S-adenosyl-L-methionine-dependent methyltransferases"/>
    <property type="match status" value="1"/>
</dbReference>
<dbReference type="PANTHER" id="PTHR30481">
    <property type="entry name" value="DNA ADENINE METHYLASE"/>
    <property type="match status" value="1"/>
</dbReference>
<dbReference type="AlphaFoldDB" id="W1IRV8"/>
<accession>W1IRV8</accession>
<evidence type="ECO:0000256" key="3">
    <source>
        <dbReference type="ARBA" id="ARBA00022679"/>
    </source>
</evidence>
<dbReference type="PROSITE" id="PS00092">
    <property type="entry name" value="N6_MTASE"/>
    <property type="match status" value="1"/>
</dbReference>
<name>W1IRV8_9GAMM</name>